<dbReference type="OrthoDB" id="10394644at2759"/>
<evidence type="ECO:0000313" key="4">
    <source>
        <dbReference type="EnsemblMetazoa" id="XP_022647648"/>
    </source>
</evidence>
<evidence type="ECO:0000313" key="5">
    <source>
        <dbReference type="Proteomes" id="UP000594260"/>
    </source>
</evidence>
<name>A0A7M7JKM8_VARDE</name>
<reference evidence="4" key="1">
    <citation type="submission" date="2021-01" db="UniProtKB">
        <authorList>
            <consortium name="EnsemblMetazoa"/>
        </authorList>
    </citation>
    <scope>IDENTIFICATION</scope>
</reference>
<organism evidence="4 5">
    <name type="scientific">Varroa destructor</name>
    <name type="common">Honeybee mite</name>
    <dbReference type="NCBI Taxonomy" id="109461"/>
    <lineage>
        <taxon>Eukaryota</taxon>
        <taxon>Metazoa</taxon>
        <taxon>Ecdysozoa</taxon>
        <taxon>Arthropoda</taxon>
        <taxon>Chelicerata</taxon>
        <taxon>Arachnida</taxon>
        <taxon>Acari</taxon>
        <taxon>Parasitiformes</taxon>
        <taxon>Mesostigmata</taxon>
        <taxon>Gamasina</taxon>
        <taxon>Dermanyssoidea</taxon>
        <taxon>Varroidae</taxon>
        <taxon>Varroa</taxon>
    </lineage>
</organism>
<feature type="chain" id="PRO_5029631376" evidence="3">
    <location>
        <begin position="22"/>
        <end position="664"/>
    </location>
</feature>
<evidence type="ECO:0000256" key="2">
    <source>
        <dbReference type="SAM" id="Phobius"/>
    </source>
</evidence>
<dbReference type="KEGG" id="vde:111244629"/>
<keyword evidence="5" id="KW-1185">Reference proteome</keyword>
<dbReference type="Proteomes" id="UP000594260">
    <property type="component" value="Unplaced"/>
</dbReference>
<keyword evidence="2" id="KW-0812">Transmembrane</keyword>
<dbReference type="PROSITE" id="PS51257">
    <property type="entry name" value="PROKAR_LIPOPROTEIN"/>
    <property type="match status" value="1"/>
</dbReference>
<sequence>MDKMRCTVILAIGLLHYAVTASCLRTLDKVRLSTLSCKANCLESYTPPGMQGEFNCFRHPQCWMCWFGCKLFHQSVEAWSVMCSPKGREICLEGCQTSCRFHESDNELDDNHPVGPLETQEVVEDVKYQYDLEENTTNIEWDYRPDAQLSGVILVVGTNLSLNDTSLVDPQNLYIIGRTYYRNITIDDTYLDKFCTIRLATVDSEKKISLLNVHTEHLKRHTNRCHSVGAHHHPPIISSIHVTDLHKRYNISDSHFTLTGSHNNRSNNNEQASSATGQTDIIGSEERSRDSNGLRYSGDQSAPQSGFALGNATSINFENRHVLINASDVAIATFTASNAEASIDAGNNSSDSEGASGNKTVSVTPGITHKVSNTFTSQLELFPAPVLISLSRPRPTNYAIHQGPGTHLSLASNGLTGAGIGATADPHLIDGKVGLSSEVLKAAIRWDPFVNSSEDGSCTKYKVTWKAAIVDKVAGDLLTCSTNTSISVERNSVYHVWVSLFGHEQIRTQQLTVETAHAQFAKLHALESCHGCVRGDYTTGVSAALASLIVLAVAVFLLIKSYRSYTLRDHKLHNSVSSFLMPSSLLGELGAKPMMHVIEPKMLNSAVSSSRASAHVTITPIATHGPEEQPSSSLRSNGPYEPLSLEDEDVNYFVFDLPKNHTAV</sequence>
<dbReference type="InParanoid" id="A0A7M7JKM8"/>
<feature type="transmembrane region" description="Helical" evidence="2">
    <location>
        <begin position="537"/>
        <end position="559"/>
    </location>
</feature>
<evidence type="ECO:0000256" key="3">
    <source>
        <dbReference type="SAM" id="SignalP"/>
    </source>
</evidence>
<dbReference type="RefSeq" id="XP_022647648.1">
    <property type="nucleotide sequence ID" value="XM_022791913.1"/>
</dbReference>
<protein>
    <submittedName>
        <fullName evidence="4">Uncharacterized protein</fullName>
    </submittedName>
</protein>
<proteinExistence type="predicted"/>
<evidence type="ECO:0000256" key="1">
    <source>
        <dbReference type="SAM" id="MobiDB-lite"/>
    </source>
</evidence>
<accession>A0A7M7JKM8</accession>
<feature type="compositionally biased region" description="Polar residues" evidence="1">
    <location>
        <begin position="260"/>
        <end position="281"/>
    </location>
</feature>
<keyword evidence="2" id="KW-1133">Transmembrane helix</keyword>
<feature type="signal peptide" evidence="3">
    <location>
        <begin position="1"/>
        <end position="21"/>
    </location>
</feature>
<dbReference type="AlphaFoldDB" id="A0A7M7JKM8"/>
<keyword evidence="2" id="KW-0472">Membrane</keyword>
<feature type="region of interest" description="Disordered" evidence="1">
    <location>
        <begin position="260"/>
        <end position="302"/>
    </location>
</feature>
<dbReference type="GeneID" id="111244629"/>
<keyword evidence="3" id="KW-0732">Signal</keyword>
<dbReference type="EnsemblMetazoa" id="XM_022791913">
    <property type="protein sequence ID" value="XP_022647648"/>
    <property type="gene ID" value="LOC111244629"/>
</dbReference>